<comment type="caution">
    <text evidence="1">The sequence shown here is derived from an EMBL/GenBank/DDBJ whole genome shotgun (WGS) entry which is preliminary data.</text>
</comment>
<dbReference type="Proteomes" id="UP001139290">
    <property type="component" value="Unassembled WGS sequence"/>
</dbReference>
<gene>
    <name evidence="1" type="ORF">LOD26_23710</name>
</gene>
<protein>
    <recommendedName>
        <fullName evidence="3">Rho operon leader peptide</fullName>
    </recommendedName>
</protein>
<organism evidence="1 2">
    <name type="scientific">Citrobacter meridianamericanus</name>
    <dbReference type="NCBI Taxonomy" id="2894201"/>
    <lineage>
        <taxon>Bacteria</taxon>
        <taxon>Pseudomonadati</taxon>
        <taxon>Pseudomonadota</taxon>
        <taxon>Gammaproteobacteria</taxon>
        <taxon>Enterobacterales</taxon>
        <taxon>Enterobacteriaceae</taxon>
        <taxon>Citrobacter</taxon>
    </lineage>
</organism>
<sequence>MLPVVSRAGSGQIPGLSLNPSCRFSSAYFPVTRQRTDMSLMAVNRHG</sequence>
<evidence type="ECO:0008006" key="3">
    <source>
        <dbReference type="Google" id="ProtNLM"/>
    </source>
</evidence>
<evidence type="ECO:0000313" key="1">
    <source>
        <dbReference type="EMBL" id="MCO5784293.1"/>
    </source>
</evidence>
<evidence type="ECO:0000313" key="2">
    <source>
        <dbReference type="Proteomes" id="UP001139290"/>
    </source>
</evidence>
<dbReference type="RefSeq" id="WP_252839018.1">
    <property type="nucleotide sequence ID" value="NZ_CP101036.1"/>
</dbReference>
<dbReference type="EMBL" id="JAJJVQ010000012">
    <property type="protein sequence ID" value="MCO5784293.1"/>
    <property type="molecule type" value="Genomic_DNA"/>
</dbReference>
<keyword evidence="2" id="KW-1185">Reference proteome</keyword>
<accession>A0ABT1BGC2</accession>
<proteinExistence type="predicted"/>
<reference evidence="1" key="1">
    <citation type="submission" date="2021-11" db="EMBL/GenBank/DDBJ databases">
        <title>Citrobacter meridianamericanus sp. nov. isolated from soil.</title>
        <authorList>
            <person name="Furlan J.P.R."/>
            <person name="Stehling E.G."/>
        </authorList>
    </citation>
    <scope>NUCLEOTIDE SEQUENCE</scope>
    <source>
        <strain evidence="1">BR102</strain>
    </source>
</reference>
<name>A0ABT1BGC2_9ENTR</name>